<dbReference type="OrthoDB" id="5397398at2"/>
<evidence type="ECO:0000313" key="3">
    <source>
        <dbReference type="Proteomes" id="UP000057609"/>
    </source>
</evidence>
<dbReference type="Proteomes" id="UP000057609">
    <property type="component" value="Chromosome"/>
</dbReference>
<dbReference type="HOGENOM" id="CLU_1728759_0_0_7"/>
<protein>
    <recommendedName>
        <fullName evidence="4">Lipoprotein</fullName>
    </recommendedName>
</protein>
<gene>
    <name evidence="2" type="ORF">GPICK_12675</name>
</gene>
<feature type="chain" id="PRO_5002098381" description="Lipoprotein" evidence="1">
    <location>
        <begin position="22"/>
        <end position="151"/>
    </location>
</feature>
<name>A0A0B5BHY7_9BACT</name>
<evidence type="ECO:0000313" key="2">
    <source>
        <dbReference type="EMBL" id="AJE04100.1"/>
    </source>
</evidence>
<dbReference type="EMBL" id="CP009788">
    <property type="protein sequence ID" value="AJE04100.1"/>
    <property type="molecule type" value="Genomic_DNA"/>
</dbReference>
<proteinExistence type="predicted"/>
<feature type="signal peptide" evidence="1">
    <location>
        <begin position="1"/>
        <end position="21"/>
    </location>
</feature>
<reference evidence="2 3" key="1">
    <citation type="journal article" date="2015" name="Genome Announc.">
        <title>Complete Genome of Geobacter pickeringii G13T, a Metal-Reducing Isolate from Sedimentary Kaolin Deposits.</title>
        <authorList>
            <person name="Badalamenti J.P."/>
            <person name="Bond D.R."/>
        </authorList>
    </citation>
    <scope>NUCLEOTIDE SEQUENCE [LARGE SCALE GENOMIC DNA]</scope>
    <source>
        <strain evidence="2 3">G13</strain>
    </source>
</reference>
<evidence type="ECO:0000256" key="1">
    <source>
        <dbReference type="SAM" id="SignalP"/>
    </source>
</evidence>
<dbReference type="RefSeq" id="WP_039743797.1">
    <property type="nucleotide sequence ID" value="NZ_CP009788.1"/>
</dbReference>
<organism evidence="2 3">
    <name type="scientific">Geobacter pickeringii</name>
    <dbReference type="NCBI Taxonomy" id="345632"/>
    <lineage>
        <taxon>Bacteria</taxon>
        <taxon>Pseudomonadati</taxon>
        <taxon>Thermodesulfobacteriota</taxon>
        <taxon>Desulfuromonadia</taxon>
        <taxon>Geobacterales</taxon>
        <taxon>Geobacteraceae</taxon>
        <taxon>Geobacter</taxon>
    </lineage>
</organism>
<keyword evidence="1" id="KW-0732">Signal</keyword>
<dbReference type="AlphaFoldDB" id="A0A0B5BHY7"/>
<dbReference type="STRING" id="345632.GPICK_12675"/>
<accession>A0A0B5BHY7</accession>
<sequence length="151" mass="16793">MKTIPALILTVFLIFASVAGAASLPGGYATLPWGTDVHTVMKKFPKGEMGTMGEMVVYRQLNPNKQIRQRMFGFDKGKLKAVSVSFAGPYVKKTGLEKLLAQHRKSYGEGTVDNSKAPHMVSYVWEDATSRIIFTYAPKRPEMTVVNYTQK</sequence>
<dbReference type="KEGG" id="gpi:GPICK_12675"/>
<evidence type="ECO:0008006" key="4">
    <source>
        <dbReference type="Google" id="ProtNLM"/>
    </source>
</evidence>
<keyword evidence="3" id="KW-1185">Reference proteome</keyword>